<proteinExistence type="predicted"/>
<evidence type="ECO:0000313" key="3">
    <source>
        <dbReference type="EMBL" id="KJY24900.1"/>
    </source>
</evidence>
<evidence type="ECO:0000313" key="4">
    <source>
        <dbReference type="Proteomes" id="UP000033551"/>
    </source>
</evidence>
<name>A0A0F4ISA2_9ACTN</name>
<dbReference type="Proteomes" id="UP000033551">
    <property type="component" value="Unassembled WGS sequence"/>
</dbReference>
<dbReference type="EMBL" id="JZWV01001151">
    <property type="protein sequence ID" value="KJY24900.1"/>
    <property type="molecule type" value="Genomic_DNA"/>
</dbReference>
<dbReference type="PATRIC" id="fig|68223.7.peg.3732"/>
<comment type="caution">
    <text evidence="3">The sequence shown here is derived from an EMBL/GenBank/DDBJ whole genome shotgun (WGS) entry which is preliminary data.</text>
</comment>
<keyword evidence="4" id="KW-1185">Reference proteome</keyword>
<evidence type="ECO:0000256" key="1">
    <source>
        <dbReference type="SAM" id="MobiDB-lite"/>
    </source>
</evidence>
<keyword evidence="2" id="KW-1133">Transmembrane helix</keyword>
<gene>
    <name evidence="3" type="ORF">VR44_34030</name>
</gene>
<feature type="transmembrane region" description="Helical" evidence="2">
    <location>
        <begin position="67"/>
        <end position="89"/>
    </location>
</feature>
<organism evidence="3 4">
    <name type="scientific">Streptomyces katrae</name>
    <dbReference type="NCBI Taxonomy" id="68223"/>
    <lineage>
        <taxon>Bacteria</taxon>
        <taxon>Bacillati</taxon>
        <taxon>Actinomycetota</taxon>
        <taxon>Actinomycetes</taxon>
        <taxon>Kitasatosporales</taxon>
        <taxon>Streptomycetaceae</taxon>
        <taxon>Streptomyces</taxon>
    </lineage>
</organism>
<accession>A0A0F4ISA2</accession>
<feature type="region of interest" description="Disordered" evidence="1">
    <location>
        <begin position="128"/>
        <end position="151"/>
    </location>
</feature>
<sequence>MSVMGQLTCSEGCLARALRAVSAALRHYTDTPVARPYYVRGCVPEPQDAAVIVALWTGPSAREKSNLFLLVPLVSGGLAVPPWGVVAGLMRLGRGTHLFGSVGRRFDGKPVLDGSALVEGGGRSCPCDGSPEPEGPLGFYFERPGEPRHYS</sequence>
<keyword evidence="2" id="KW-0812">Transmembrane</keyword>
<protein>
    <submittedName>
        <fullName evidence="3">Uncharacterized protein</fullName>
    </submittedName>
</protein>
<dbReference type="AlphaFoldDB" id="A0A0F4ISA2"/>
<evidence type="ECO:0000256" key="2">
    <source>
        <dbReference type="SAM" id="Phobius"/>
    </source>
</evidence>
<keyword evidence="2" id="KW-0472">Membrane</keyword>
<reference evidence="3 4" key="1">
    <citation type="submission" date="2015-02" db="EMBL/GenBank/DDBJ databases">
        <authorList>
            <person name="Ju K.-S."/>
            <person name="Doroghazi J.R."/>
            <person name="Metcalf W."/>
        </authorList>
    </citation>
    <scope>NUCLEOTIDE SEQUENCE [LARGE SCALE GENOMIC DNA]</scope>
    <source>
        <strain evidence="3 4">NRRL ISP-5550</strain>
    </source>
</reference>
<dbReference type="OrthoDB" id="4196364at2"/>